<dbReference type="Proteomes" id="UP000237104">
    <property type="component" value="Unassembled WGS sequence"/>
</dbReference>
<feature type="region of interest" description="Disordered" evidence="1">
    <location>
        <begin position="35"/>
        <end position="109"/>
    </location>
</feature>
<dbReference type="AlphaFoldDB" id="A0A2S3ZK03"/>
<proteinExistence type="predicted"/>
<feature type="compositionally biased region" description="Low complexity" evidence="1">
    <location>
        <begin position="38"/>
        <end position="52"/>
    </location>
</feature>
<reference evidence="3 4" key="1">
    <citation type="submission" date="2018-01" db="EMBL/GenBank/DDBJ databases">
        <title>Cryobacterium sp. nov., from glaciers in China.</title>
        <authorList>
            <person name="Liu Q."/>
            <person name="Xin Y.-H."/>
        </authorList>
    </citation>
    <scope>NUCLEOTIDE SEQUENCE [LARGE SCALE GENOMIC DNA]</scope>
    <source>
        <strain evidence="3 4">TMB1-8</strain>
    </source>
</reference>
<evidence type="ECO:0000313" key="3">
    <source>
        <dbReference type="EMBL" id="POH68358.1"/>
    </source>
</evidence>
<gene>
    <name evidence="3" type="ORF">C3B59_06615</name>
</gene>
<sequence length="232" mass="23906">MNKRQLGLTALALAAAVATAGMIVAQLLPESDRIRPVAESTPSATAPPTAAERGAPTPVSTAPIDETAPLSPERPRADPEPDTDTEVGPRTSTEVLPPGQVDVTLPPSKPRSALVSLPLPPAVNSLGEVVDGFPTDVMPGIPNSLVDNSSVATQGDRLQAAFEARTTLGTDDVLAFYRNHFAPLGLLETPVTTTKRGTTLSFARDDDSVTLSVTAVAGGSGYVLFGVFTAQG</sequence>
<dbReference type="OrthoDB" id="5118692at2"/>
<dbReference type="EMBL" id="PPXF01000027">
    <property type="protein sequence ID" value="POH68358.1"/>
    <property type="molecule type" value="Genomic_DNA"/>
</dbReference>
<evidence type="ECO:0000313" key="4">
    <source>
        <dbReference type="Proteomes" id="UP000237104"/>
    </source>
</evidence>
<name>A0A2S3ZK03_9MICO</name>
<evidence type="ECO:0000256" key="2">
    <source>
        <dbReference type="SAM" id="SignalP"/>
    </source>
</evidence>
<protein>
    <submittedName>
        <fullName evidence="3">Uncharacterized protein</fullName>
    </submittedName>
</protein>
<comment type="caution">
    <text evidence="3">The sequence shown here is derived from an EMBL/GenBank/DDBJ whole genome shotgun (WGS) entry which is preliminary data.</text>
</comment>
<keyword evidence="2" id="KW-0732">Signal</keyword>
<feature type="chain" id="PRO_5039010603" evidence="2">
    <location>
        <begin position="21"/>
        <end position="232"/>
    </location>
</feature>
<evidence type="ECO:0000256" key="1">
    <source>
        <dbReference type="SAM" id="MobiDB-lite"/>
    </source>
</evidence>
<dbReference type="RefSeq" id="WP_103430591.1">
    <property type="nucleotide sequence ID" value="NZ_PPXF01000027.1"/>
</dbReference>
<organism evidence="3 4">
    <name type="scientific">Cryobacterium zongtaii</name>
    <dbReference type="NCBI Taxonomy" id="1259217"/>
    <lineage>
        <taxon>Bacteria</taxon>
        <taxon>Bacillati</taxon>
        <taxon>Actinomycetota</taxon>
        <taxon>Actinomycetes</taxon>
        <taxon>Micrococcales</taxon>
        <taxon>Microbacteriaceae</taxon>
        <taxon>Cryobacterium</taxon>
    </lineage>
</organism>
<feature type="signal peptide" evidence="2">
    <location>
        <begin position="1"/>
        <end position="20"/>
    </location>
</feature>
<accession>A0A2S3ZK03</accession>